<reference evidence="8" key="1">
    <citation type="submission" date="2023-08" db="EMBL/GenBank/DDBJ databases">
        <authorList>
            <person name="Messyasz A."/>
            <person name="Mannisto M.K."/>
            <person name="Kerkhof L.J."/>
            <person name="Haggblom M."/>
        </authorList>
    </citation>
    <scope>NUCLEOTIDE SEQUENCE</scope>
    <source>
        <strain evidence="8">X5P6</strain>
    </source>
</reference>
<keyword evidence="7" id="KW-0998">Cell outer membrane</keyword>
<dbReference type="KEGG" id="tpsc:RBB77_12905"/>
<dbReference type="PANTHER" id="PTHR30026:SF20">
    <property type="entry name" value="OUTER MEMBRANE PROTEIN TOLC"/>
    <property type="match status" value="1"/>
</dbReference>
<evidence type="ECO:0000256" key="1">
    <source>
        <dbReference type="ARBA" id="ARBA00004442"/>
    </source>
</evidence>
<evidence type="ECO:0000313" key="8">
    <source>
        <dbReference type="EMBL" id="XCB31356.1"/>
    </source>
</evidence>
<keyword evidence="6" id="KW-0472">Membrane</keyword>
<evidence type="ECO:0000256" key="2">
    <source>
        <dbReference type="ARBA" id="ARBA00007613"/>
    </source>
</evidence>
<organism evidence="8">
    <name type="scientific">Tunturiibacter psychrotolerans</name>
    <dbReference type="NCBI Taxonomy" id="3069686"/>
    <lineage>
        <taxon>Bacteria</taxon>
        <taxon>Pseudomonadati</taxon>
        <taxon>Acidobacteriota</taxon>
        <taxon>Terriglobia</taxon>
        <taxon>Terriglobales</taxon>
        <taxon>Acidobacteriaceae</taxon>
        <taxon>Tunturiibacter</taxon>
    </lineage>
</organism>
<sequence>MINRLEADRRPKRDRSNKNRPLIVATLLLFHVPVLLRGQETVAESTQSPTAAPEGIVSVHITLDEAILRARNNEPAFAAAVAASRVSSLDRSIARATLLPNVTYHNQFIYTQAANGATGSNNASTNSLSIGSAPRFIANNAVHEYTSQGIISETVGLQQVTAVSRAAAAAAVASAELEIARRGLVSAVVGLFYSSLAADRKLIVAQRSSQEASSFTALTELRESAREAAHADVVKAQLQQQQRVRDLADAALQVQKTRLELGVLLFPNPLSPFTLTVSPVPAPLASWTEVETAATRSNPELQSAMSSLRVSNLDVSSARAAYLPDLGLNLAYGIDAAQFAVNGRDGVRNLGYSATATLDIPVWDWLSTQHRVRQAQILRDAAKTTLTATQRRLTAQLDEFYAEASVARDQLQSLQVSAQTARESLQLTRLRYTAGEATVLEVVDAQNSLTNAELAREDGTVRYETALANLQILTGTI</sequence>
<evidence type="ECO:0000256" key="3">
    <source>
        <dbReference type="ARBA" id="ARBA00022448"/>
    </source>
</evidence>
<name>A0AAU7ZJG5_9BACT</name>
<dbReference type="Pfam" id="PF02321">
    <property type="entry name" value="OEP"/>
    <property type="match status" value="1"/>
</dbReference>
<dbReference type="RefSeq" id="WP_353062200.1">
    <property type="nucleotide sequence ID" value="NZ_CP132942.1"/>
</dbReference>
<dbReference type="GO" id="GO:1990281">
    <property type="term" value="C:efflux pump complex"/>
    <property type="evidence" value="ECO:0007669"/>
    <property type="project" value="TreeGrafter"/>
</dbReference>
<dbReference type="PANTHER" id="PTHR30026">
    <property type="entry name" value="OUTER MEMBRANE PROTEIN TOLC"/>
    <property type="match status" value="1"/>
</dbReference>
<dbReference type="EMBL" id="CP132942">
    <property type="protein sequence ID" value="XCB31356.1"/>
    <property type="molecule type" value="Genomic_DNA"/>
</dbReference>
<evidence type="ECO:0000256" key="4">
    <source>
        <dbReference type="ARBA" id="ARBA00022452"/>
    </source>
</evidence>
<dbReference type="InterPro" id="IPR051906">
    <property type="entry name" value="TolC-like"/>
</dbReference>
<dbReference type="Gene3D" id="1.20.1600.10">
    <property type="entry name" value="Outer membrane efflux proteins (OEP)"/>
    <property type="match status" value="1"/>
</dbReference>
<dbReference type="AlphaFoldDB" id="A0AAU7ZJG5"/>
<keyword evidence="5" id="KW-0812">Transmembrane</keyword>
<dbReference type="SUPFAM" id="SSF56954">
    <property type="entry name" value="Outer membrane efflux proteins (OEP)"/>
    <property type="match status" value="1"/>
</dbReference>
<comment type="subcellular location">
    <subcellularLocation>
        <location evidence="1">Cell outer membrane</location>
    </subcellularLocation>
</comment>
<keyword evidence="4" id="KW-1134">Transmembrane beta strand</keyword>
<accession>A0AAU7ZJG5</accession>
<evidence type="ECO:0000256" key="5">
    <source>
        <dbReference type="ARBA" id="ARBA00022692"/>
    </source>
</evidence>
<proteinExistence type="inferred from homology"/>
<dbReference type="GO" id="GO:0015288">
    <property type="term" value="F:porin activity"/>
    <property type="evidence" value="ECO:0007669"/>
    <property type="project" value="TreeGrafter"/>
</dbReference>
<dbReference type="GO" id="GO:0015562">
    <property type="term" value="F:efflux transmembrane transporter activity"/>
    <property type="evidence" value="ECO:0007669"/>
    <property type="project" value="InterPro"/>
</dbReference>
<protein>
    <submittedName>
        <fullName evidence="8">TolC family protein</fullName>
    </submittedName>
</protein>
<evidence type="ECO:0000256" key="6">
    <source>
        <dbReference type="ARBA" id="ARBA00023136"/>
    </source>
</evidence>
<reference evidence="8" key="2">
    <citation type="journal article" date="2024" name="Environ. Microbiol.">
        <title>Genome analysis and description of Tunturibacter gen. nov. expands the diversity of Terriglobia in tundra soils.</title>
        <authorList>
            <person name="Messyasz A."/>
            <person name="Mannisto M.K."/>
            <person name="Kerkhof L.J."/>
            <person name="Haggblom M.M."/>
        </authorList>
    </citation>
    <scope>NUCLEOTIDE SEQUENCE</scope>
    <source>
        <strain evidence="8">X5P6</strain>
    </source>
</reference>
<gene>
    <name evidence="8" type="ORF">RBB77_12905</name>
</gene>
<comment type="similarity">
    <text evidence="2">Belongs to the outer membrane factor (OMF) (TC 1.B.17) family.</text>
</comment>
<keyword evidence="3" id="KW-0813">Transport</keyword>
<evidence type="ECO:0000256" key="7">
    <source>
        <dbReference type="ARBA" id="ARBA00023237"/>
    </source>
</evidence>
<dbReference type="InterPro" id="IPR003423">
    <property type="entry name" value="OMP_efflux"/>
</dbReference>
<dbReference type="GO" id="GO:0009279">
    <property type="term" value="C:cell outer membrane"/>
    <property type="evidence" value="ECO:0007669"/>
    <property type="project" value="UniProtKB-SubCell"/>
</dbReference>